<dbReference type="RefSeq" id="YP_009618488.1">
    <property type="nucleotide sequence ID" value="NC_042074.1"/>
</dbReference>
<reference evidence="2 3" key="1">
    <citation type="journal article" date="2017" name="Sci. Rep.">
        <title>Analysis of the CRISPR-Cas system in bacteriophages active on epidemic strains of Vibrio cholerae in Bangladesh.</title>
        <authorList>
            <person name="Naser I.B."/>
            <person name="Hoque M.M."/>
            <person name="Nahid M.A."/>
            <person name="Tareq T.M."/>
            <person name="Rocky M.K."/>
            <person name="Faruque S.M."/>
        </authorList>
    </citation>
    <scope>NUCLEOTIDE SEQUENCE [LARGE SCALE GENOMIC DNA]</scope>
</reference>
<dbReference type="KEGG" id="vg:40095035"/>
<accession>A0A2D0Z3W5</accession>
<sequence>MSGILNINIQEGATFSKALSFKKTVAVTSGTHPITKEPIVVSSKVPLDITGVRLVAQIRDKFDTPTFVQDITCNIMDGASGRAYMGLSREQTTRLAQVAKLTPAGVGCSRTFKIGFYDLLAIDVATGTSTKLFFGTVYLTRSATEDENLEINPDQSIARSPVTPINQSVTIPVDSSVAKYYVGIRYFKSGVAVTPTSGSVQLFRKPLATPVMGTTPVGTFLANTPSQEIYITGNTLEFKATPVSVLNADSYQMVVVGNLY</sequence>
<protein>
    <recommendedName>
        <fullName evidence="1">DUF7265 domain-containing protein</fullName>
    </recommendedName>
</protein>
<dbReference type="EMBL" id="KY883654">
    <property type="protein sequence ID" value="ASV43461.1"/>
    <property type="molecule type" value="Genomic_DNA"/>
</dbReference>
<evidence type="ECO:0000259" key="1">
    <source>
        <dbReference type="Pfam" id="PF23927"/>
    </source>
</evidence>
<dbReference type="GeneID" id="40095035"/>
<name>A0A2D0Z3W5_9CAUD</name>
<dbReference type="InterPro" id="IPR055689">
    <property type="entry name" value="DUF7265"/>
</dbReference>
<organism evidence="2 3">
    <name type="scientific">Vibrio phage JSF10</name>
    <dbReference type="NCBI Taxonomy" id="1983593"/>
    <lineage>
        <taxon>Viruses</taxon>
        <taxon>Duplodnaviria</taxon>
        <taxon>Heunggongvirae</taxon>
        <taxon>Uroviricota</taxon>
        <taxon>Caudoviricetes</taxon>
        <taxon>Demerecviridae</taxon>
        <taxon>Ermolyevavirinae</taxon>
        <taxon>Jesfedecavirus</taxon>
        <taxon>Jesfedecavirus JSF10</taxon>
    </lineage>
</organism>
<dbReference type="Proteomes" id="UP000241249">
    <property type="component" value="Segment"/>
</dbReference>
<evidence type="ECO:0000313" key="3">
    <source>
        <dbReference type="Proteomes" id="UP000241249"/>
    </source>
</evidence>
<keyword evidence="3" id="KW-1185">Reference proteome</keyword>
<evidence type="ECO:0000313" key="2">
    <source>
        <dbReference type="EMBL" id="ASV43461.1"/>
    </source>
</evidence>
<dbReference type="OrthoDB" id="18156at10239"/>
<feature type="domain" description="DUF7265" evidence="1">
    <location>
        <begin position="156"/>
        <end position="259"/>
    </location>
</feature>
<dbReference type="Pfam" id="PF23927">
    <property type="entry name" value="DUF7265"/>
    <property type="match status" value="1"/>
</dbReference>
<proteinExistence type="predicted"/>